<dbReference type="Gene3D" id="3.40.50.2000">
    <property type="entry name" value="Glycogen Phosphorylase B"/>
    <property type="match status" value="1"/>
</dbReference>
<sequence>MSIASLIVLIVSIHSVHSVHLLVGSHSMSLSHVKLTFDVAEDMQKTGRHIVTEIRWPVMKVIADYPARKGFRSLLLNKTYEHASKLDFLSAMIDDSGWKKDDGIVDILKMFKGSWPLLSLPCEEALEDEKVARNLTSEGYNLGILDPFSGLCGAVAMRSGKIPFILLSPVVEPFTLGHVAGFPVPYSYVMSLTVAKADHEMNLIDRSANVLGHSFFRFFMWLQSYLLAKQFAVKSDAAELFKEFGNTMMITNSHRFLEWPIPTSLARIDIGHRDTHGEDKIPKDILDFIEDEQSLGTIIFSMSTYTSSGKMPEEVMSMFAAAFAKFPDYRFIWRIHDFPSQLKAKNIYTAKWIPQTELLNHKKTVLLITHGGQNSVLEAINAGVPMIGIPMMGDQHPNIERVRTRNLGLRLTKSELTEENIAKKIQELIHNQIYTTNAKKLASMLSTERSFSSHANSTWWLEYTLRHVNQLGWIIPKGAEQVCLSVCASVLIGPKADRAPPRGERRKLPFLSTGRRPIVASVGICAFLVRVGAPSRQELEYALS</sequence>
<dbReference type="InterPro" id="IPR035595">
    <property type="entry name" value="UDP_glycos_trans_CS"/>
</dbReference>
<dbReference type="Pfam" id="PF00201">
    <property type="entry name" value="UDPGT"/>
    <property type="match status" value="1"/>
</dbReference>
<dbReference type="EC" id="2.4.1.17" evidence="2"/>
<dbReference type="CDD" id="cd03784">
    <property type="entry name" value="GT1_Gtf-like"/>
    <property type="match status" value="1"/>
</dbReference>
<dbReference type="PANTHER" id="PTHR48043">
    <property type="entry name" value="EG:EG0003.4 PROTEIN-RELATED"/>
    <property type="match status" value="1"/>
</dbReference>
<evidence type="ECO:0000256" key="7">
    <source>
        <dbReference type="SAM" id="SignalP"/>
    </source>
</evidence>
<keyword evidence="3 6" id="KW-0328">Glycosyltransferase</keyword>
<keyword evidence="4 6" id="KW-0808">Transferase</keyword>
<dbReference type="PROSITE" id="PS00375">
    <property type="entry name" value="UDPGT"/>
    <property type="match status" value="1"/>
</dbReference>
<dbReference type="Proteomes" id="UP000887566">
    <property type="component" value="Unplaced"/>
</dbReference>
<evidence type="ECO:0000313" key="8">
    <source>
        <dbReference type="Proteomes" id="UP000887566"/>
    </source>
</evidence>
<comment type="catalytic activity">
    <reaction evidence="5">
        <text>glucuronate acceptor + UDP-alpha-D-glucuronate = acceptor beta-D-glucuronoside + UDP + H(+)</text>
        <dbReference type="Rhea" id="RHEA:21032"/>
        <dbReference type="ChEBI" id="CHEBI:15378"/>
        <dbReference type="ChEBI" id="CHEBI:58052"/>
        <dbReference type="ChEBI" id="CHEBI:58223"/>
        <dbReference type="ChEBI" id="CHEBI:132367"/>
        <dbReference type="ChEBI" id="CHEBI:132368"/>
        <dbReference type="EC" id="2.4.1.17"/>
    </reaction>
</comment>
<dbReference type="AlphaFoldDB" id="A0A914W2R9"/>
<proteinExistence type="inferred from homology"/>
<dbReference type="InterPro" id="IPR002213">
    <property type="entry name" value="UDP_glucos_trans"/>
</dbReference>
<evidence type="ECO:0000256" key="5">
    <source>
        <dbReference type="ARBA" id="ARBA00047475"/>
    </source>
</evidence>
<dbReference type="InterPro" id="IPR050271">
    <property type="entry name" value="UDP-glycosyltransferase"/>
</dbReference>
<keyword evidence="7" id="KW-0732">Signal</keyword>
<protein>
    <recommendedName>
        <fullName evidence="2">glucuronosyltransferase</fullName>
        <ecNumber evidence="2">2.4.1.17</ecNumber>
    </recommendedName>
</protein>
<keyword evidence="8" id="KW-1185">Reference proteome</keyword>
<reference evidence="9" key="1">
    <citation type="submission" date="2022-11" db="UniProtKB">
        <authorList>
            <consortium name="WormBaseParasite"/>
        </authorList>
    </citation>
    <scope>IDENTIFICATION</scope>
</reference>
<evidence type="ECO:0000313" key="9">
    <source>
        <dbReference type="WBParaSite" id="PSAMB.scaffold2920size20562.g19586.t1"/>
    </source>
</evidence>
<evidence type="ECO:0000256" key="6">
    <source>
        <dbReference type="RuleBase" id="RU003718"/>
    </source>
</evidence>
<dbReference type="GO" id="GO:0015020">
    <property type="term" value="F:glucuronosyltransferase activity"/>
    <property type="evidence" value="ECO:0007669"/>
    <property type="project" value="UniProtKB-EC"/>
</dbReference>
<dbReference type="FunFam" id="3.40.50.2000:FF:000021">
    <property type="entry name" value="UDP-glucuronosyltransferase"/>
    <property type="match status" value="1"/>
</dbReference>
<dbReference type="WBParaSite" id="PSAMB.scaffold2920size20562.g19586.t1">
    <property type="protein sequence ID" value="PSAMB.scaffold2920size20562.g19586.t1"/>
    <property type="gene ID" value="PSAMB.scaffold2920size20562.g19586"/>
</dbReference>
<evidence type="ECO:0000256" key="2">
    <source>
        <dbReference type="ARBA" id="ARBA00012544"/>
    </source>
</evidence>
<accession>A0A914W2R9</accession>
<dbReference type="SUPFAM" id="SSF53756">
    <property type="entry name" value="UDP-Glycosyltransferase/glycogen phosphorylase"/>
    <property type="match status" value="1"/>
</dbReference>
<feature type="signal peptide" evidence="7">
    <location>
        <begin position="1"/>
        <end position="18"/>
    </location>
</feature>
<evidence type="ECO:0000256" key="1">
    <source>
        <dbReference type="ARBA" id="ARBA00009995"/>
    </source>
</evidence>
<name>A0A914W2R9_9BILA</name>
<organism evidence="8 9">
    <name type="scientific">Plectus sambesii</name>
    <dbReference type="NCBI Taxonomy" id="2011161"/>
    <lineage>
        <taxon>Eukaryota</taxon>
        <taxon>Metazoa</taxon>
        <taxon>Ecdysozoa</taxon>
        <taxon>Nematoda</taxon>
        <taxon>Chromadorea</taxon>
        <taxon>Plectida</taxon>
        <taxon>Plectina</taxon>
        <taxon>Plectoidea</taxon>
        <taxon>Plectidae</taxon>
        <taxon>Plectus</taxon>
    </lineage>
</organism>
<evidence type="ECO:0000256" key="3">
    <source>
        <dbReference type="ARBA" id="ARBA00022676"/>
    </source>
</evidence>
<feature type="chain" id="PRO_5036862650" description="glucuronosyltransferase" evidence="7">
    <location>
        <begin position="19"/>
        <end position="544"/>
    </location>
</feature>
<comment type="similarity">
    <text evidence="1 6">Belongs to the UDP-glycosyltransferase family.</text>
</comment>
<evidence type="ECO:0000256" key="4">
    <source>
        <dbReference type="ARBA" id="ARBA00022679"/>
    </source>
</evidence>
<dbReference type="PANTHER" id="PTHR48043:SF145">
    <property type="entry name" value="FI06409P-RELATED"/>
    <property type="match status" value="1"/>
</dbReference>